<reference evidence="2 3" key="1">
    <citation type="submission" date="2018-09" db="EMBL/GenBank/DDBJ databases">
        <authorList>
            <person name="Tagini F."/>
        </authorList>
    </citation>
    <scope>NUCLEOTIDE SEQUENCE [LARGE SCALE GENOMIC DNA]</scope>
    <source>
        <strain evidence="2 3">MK13</strain>
    </source>
</reference>
<evidence type="ECO:0000256" key="1">
    <source>
        <dbReference type="SAM" id="MobiDB-lite"/>
    </source>
</evidence>
<evidence type="ECO:0000313" key="2">
    <source>
        <dbReference type="EMBL" id="VBA34154.1"/>
    </source>
</evidence>
<dbReference type="AlphaFoldDB" id="A0A498PT30"/>
<feature type="region of interest" description="Disordered" evidence="1">
    <location>
        <begin position="189"/>
        <end position="224"/>
    </location>
</feature>
<keyword evidence="3" id="KW-1185">Reference proteome</keyword>
<feature type="compositionally biased region" description="Basic and acidic residues" evidence="1">
    <location>
        <begin position="215"/>
        <end position="224"/>
    </location>
</feature>
<dbReference type="EMBL" id="UPHQ01000020">
    <property type="protein sequence ID" value="VBA34154.1"/>
    <property type="molecule type" value="Genomic_DNA"/>
</dbReference>
<dbReference type="Proteomes" id="UP000267289">
    <property type="component" value="Unassembled WGS sequence"/>
</dbReference>
<organism evidence="2 3">
    <name type="scientific">Mycobacterium innocens</name>
    <dbReference type="NCBI Taxonomy" id="2341083"/>
    <lineage>
        <taxon>Bacteria</taxon>
        <taxon>Bacillati</taxon>
        <taxon>Actinomycetota</taxon>
        <taxon>Actinomycetes</taxon>
        <taxon>Mycobacteriales</taxon>
        <taxon>Mycobacteriaceae</taxon>
        <taxon>Mycobacterium</taxon>
    </lineage>
</organism>
<evidence type="ECO:0000313" key="3">
    <source>
        <dbReference type="Proteomes" id="UP000267289"/>
    </source>
</evidence>
<sequence length="224" mass="24623">MKFGATPHSGKTSKTVAMYRRGYRPLPWTSGRRALSRGCLADLSSSRLWPRCCSGWQAVIAGCRDGIFARPTYHSRASRRRPISWWSTGSTHSVATLPASLCPSKLATAGSHAPPRTRSPLILCDRHSRRRLRRQSCCAAPHLTFSAVRVELIQLGVKRNRFRYNATRSPFGKNVYRPWSRVAAACCGSVGSSSRRAPPGDAAPAVRRMSPPGPVRRDGPGDEI</sequence>
<gene>
    <name evidence="2" type="ORF">LAUMK13_00423</name>
</gene>
<proteinExistence type="predicted"/>
<name>A0A498PT30_9MYCO</name>
<accession>A0A498PT30</accession>
<protein>
    <submittedName>
        <fullName evidence="2">Uncharacterized protein</fullName>
    </submittedName>
</protein>